<organism evidence="5 6">
    <name type="scientific">Acidilobus saccharovorans (strain DSM 16705 / JCM 18335 / VKM B-2471 / 345-15)</name>
    <dbReference type="NCBI Taxonomy" id="666510"/>
    <lineage>
        <taxon>Archaea</taxon>
        <taxon>Thermoproteota</taxon>
        <taxon>Thermoprotei</taxon>
        <taxon>Acidilobales</taxon>
        <taxon>Acidilobaceae</taxon>
        <taxon>Acidilobus</taxon>
    </lineage>
</organism>
<dbReference type="KEGG" id="asc:ASAC_0144"/>
<dbReference type="FunCoup" id="D9PZR4">
    <property type="interactions" value="32"/>
</dbReference>
<dbReference type="GeneID" id="9498358"/>
<dbReference type="RefSeq" id="WP_013266064.1">
    <property type="nucleotide sequence ID" value="NC_014374.1"/>
</dbReference>
<dbReference type="PANTHER" id="PTHR42885:SF1">
    <property type="entry name" value="THREONINE-PHOSPHATE DECARBOXYLASE"/>
    <property type="match status" value="1"/>
</dbReference>
<dbReference type="InterPro" id="IPR015424">
    <property type="entry name" value="PyrdxlP-dep_Trfase"/>
</dbReference>
<protein>
    <submittedName>
        <fullName evidence="5">Threonine-phosphate decarboxylase</fullName>
        <ecNumber evidence="5">2.6.1.9</ecNumber>
    </submittedName>
</protein>
<feature type="region of interest" description="Disordered" evidence="3">
    <location>
        <begin position="1"/>
        <end position="28"/>
    </location>
</feature>
<evidence type="ECO:0000259" key="4">
    <source>
        <dbReference type="Pfam" id="PF00155"/>
    </source>
</evidence>
<name>D9PZR4_ACIS3</name>
<dbReference type="PANTHER" id="PTHR42885">
    <property type="entry name" value="HISTIDINOL-PHOSPHATE AMINOTRANSFERASE-RELATED"/>
    <property type="match status" value="1"/>
</dbReference>
<keyword evidence="5" id="KW-0032">Aminotransferase</keyword>
<dbReference type="InterPro" id="IPR015422">
    <property type="entry name" value="PyrdxlP-dep_Trfase_small"/>
</dbReference>
<evidence type="ECO:0000256" key="1">
    <source>
        <dbReference type="ARBA" id="ARBA00001933"/>
    </source>
</evidence>
<dbReference type="Gene3D" id="3.40.640.10">
    <property type="entry name" value="Type I PLP-dependent aspartate aminotransferase-like (Major domain)"/>
    <property type="match status" value="1"/>
</dbReference>
<dbReference type="InterPro" id="IPR004839">
    <property type="entry name" value="Aminotransferase_I/II_large"/>
</dbReference>
<evidence type="ECO:0000313" key="6">
    <source>
        <dbReference type="Proteomes" id="UP000000346"/>
    </source>
</evidence>
<comment type="cofactor">
    <cofactor evidence="1">
        <name>pyridoxal 5'-phosphate</name>
        <dbReference type="ChEBI" id="CHEBI:597326"/>
    </cofactor>
</comment>
<dbReference type="EMBL" id="CP001742">
    <property type="protein sequence ID" value="ADL18552.1"/>
    <property type="molecule type" value="Genomic_DNA"/>
</dbReference>
<dbReference type="Gene3D" id="3.90.1150.10">
    <property type="entry name" value="Aspartate Aminotransferase, domain 1"/>
    <property type="match status" value="1"/>
</dbReference>
<keyword evidence="5" id="KW-0808">Transferase</keyword>
<dbReference type="eggNOG" id="arCOG04273">
    <property type="taxonomic scope" value="Archaea"/>
</dbReference>
<accession>D9PZR4</accession>
<reference evidence="5 6" key="1">
    <citation type="journal article" date="2010" name="Appl. Environ. Microbiol.">
        <title>The genome sequence of the crenarchaeon Acidilobus saccharovorans supports a new order, Acidilobales, and suggests an important ecological role in terrestrial acidic hot springs.</title>
        <authorList>
            <person name="Mardanov A.V."/>
            <person name="Svetlitchnyi V.A."/>
            <person name="Beletsky A.V."/>
            <person name="Prokofeva M.I."/>
            <person name="Bonch-Osmolovskaya E.A."/>
            <person name="Ravin N.V."/>
            <person name="Skryabin K.G."/>
        </authorList>
    </citation>
    <scope>NUCLEOTIDE SEQUENCE [LARGE SCALE GENOMIC DNA]</scope>
    <source>
        <strain evidence="6">DSM 16705 / JCM 18335 / VKM B-2471 / 345-15</strain>
    </source>
</reference>
<dbReference type="SUPFAM" id="SSF53383">
    <property type="entry name" value="PLP-dependent transferases"/>
    <property type="match status" value="1"/>
</dbReference>
<dbReference type="InParanoid" id="D9PZR4"/>
<dbReference type="GO" id="GO:0030170">
    <property type="term" value="F:pyridoxal phosphate binding"/>
    <property type="evidence" value="ECO:0007669"/>
    <property type="project" value="InterPro"/>
</dbReference>
<feature type="domain" description="Aminotransferase class I/classII large" evidence="4">
    <location>
        <begin position="21"/>
        <end position="351"/>
    </location>
</feature>
<gene>
    <name evidence="5" type="ordered locus">ASAC_0144</name>
</gene>
<evidence type="ECO:0000256" key="3">
    <source>
        <dbReference type="SAM" id="MobiDB-lite"/>
    </source>
</evidence>
<keyword evidence="2" id="KW-0663">Pyridoxal phosphate</keyword>
<sequence>MRRPAAGVNRAHGGAAPPGALDFSAPANPLGPPPGLREAVSECAALGSYLRYPSPSDYLNLLGAVSEFLDVDEDHIVLSNGSAELLSLIPLSLRARSLIVVEPNFGDHELLARATSLELVRVVMRPSDNAFSLDEDGVIRAAKAARGPAVLVLSRPNNPTGLTVDEKAIDRIASSLPRHAWMVVDEAFVDLCPSCRSLGDRDDIVVLRSFTKSLASPGLRLGVMVTADRRALEAIAGSMQAWPVDSITACSLSKVLALKSTALHVERGKEIVRQELPRVTSALRSMGLKAFDSSAPYVLVRHTLPNPQFQRSLLAHGFYVRDASTFYSLDSHYSRISIRSPAENDAILKALEVVMGWA</sequence>
<dbReference type="CDD" id="cd00609">
    <property type="entry name" value="AAT_like"/>
    <property type="match status" value="1"/>
</dbReference>
<evidence type="ECO:0000256" key="2">
    <source>
        <dbReference type="ARBA" id="ARBA00022898"/>
    </source>
</evidence>
<dbReference type="GO" id="GO:0004400">
    <property type="term" value="F:histidinol-phosphate transaminase activity"/>
    <property type="evidence" value="ECO:0007669"/>
    <property type="project" value="UniProtKB-EC"/>
</dbReference>
<dbReference type="STRING" id="666510.ASAC_0144"/>
<dbReference type="InterPro" id="IPR015421">
    <property type="entry name" value="PyrdxlP-dep_Trfase_major"/>
</dbReference>
<keyword evidence="6" id="KW-1185">Reference proteome</keyword>
<dbReference type="Pfam" id="PF00155">
    <property type="entry name" value="Aminotran_1_2"/>
    <property type="match status" value="1"/>
</dbReference>
<dbReference type="EC" id="2.6.1.9" evidence="5"/>
<dbReference type="Proteomes" id="UP000000346">
    <property type="component" value="Chromosome"/>
</dbReference>
<dbReference type="AlphaFoldDB" id="D9PZR4"/>
<dbReference type="HOGENOM" id="CLU_017584_3_2_2"/>
<dbReference type="OrthoDB" id="39225at2157"/>
<evidence type="ECO:0000313" key="5">
    <source>
        <dbReference type="EMBL" id="ADL18552.1"/>
    </source>
</evidence>
<proteinExistence type="predicted"/>